<dbReference type="PANTHER" id="PTHR23235">
    <property type="entry name" value="KRUEPPEL-LIKE TRANSCRIPTION FACTOR"/>
    <property type="match status" value="1"/>
</dbReference>
<keyword evidence="3" id="KW-0862">Zinc</keyword>
<dbReference type="Proteomes" id="UP001479436">
    <property type="component" value="Unassembled WGS sequence"/>
</dbReference>
<evidence type="ECO:0000313" key="6">
    <source>
        <dbReference type="EMBL" id="KAK9688127.1"/>
    </source>
</evidence>
<evidence type="ECO:0000256" key="3">
    <source>
        <dbReference type="ARBA" id="ARBA00022833"/>
    </source>
</evidence>
<feature type="domain" description="C2H2-type" evidence="5">
    <location>
        <begin position="261"/>
        <end position="292"/>
    </location>
</feature>
<comment type="caution">
    <text evidence="6">The sequence shown here is derived from an EMBL/GenBank/DDBJ whole genome shotgun (WGS) entry which is preliminary data.</text>
</comment>
<dbReference type="InterPro" id="IPR036236">
    <property type="entry name" value="Znf_C2H2_sf"/>
</dbReference>
<dbReference type="PROSITE" id="PS50157">
    <property type="entry name" value="ZINC_FINGER_C2H2_2"/>
    <property type="match status" value="2"/>
</dbReference>
<dbReference type="Pfam" id="PF00096">
    <property type="entry name" value="zf-C2H2"/>
    <property type="match status" value="2"/>
</dbReference>
<keyword evidence="1" id="KW-0479">Metal-binding</keyword>
<dbReference type="InterPro" id="IPR013087">
    <property type="entry name" value="Znf_C2H2_type"/>
</dbReference>
<dbReference type="EMBL" id="JASJQH010008543">
    <property type="protein sequence ID" value="KAK9688127.1"/>
    <property type="molecule type" value="Genomic_DNA"/>
</dbReference>
<dbReference type="PROSITE" id="PS00028">
    <property type="entry name" value="ZINC_FINGER_C2H2_1"/>
    <property type="match status" value="1"/>
</dbReference>
<reference evidence="6 7" key="1">
    <citation type="submission" date="2023-04" db="EMBL/GenBank/DDBJ databases">
        <title>Genome of Basidiobolus ranarum AG-B5.</title>
        <authorList>
            <person name="Stajich J.E."/>
            <person name="Carter-House D."/>
            <person name="Gryganskyi A."/>
        </authorList>
    </citation>
    <scope>NUCLEOTIDE SEQUENCE [LARGE SCALE GENOMIC DNA]</scope>
    <source>
        <strain evidence="6 7">AG-B5</strain>
    </source>
</reference>
<proteinExistence type="predicted"/>
<gene>
    <name evidence="6" type="ORF">K7432_014504</name>
</gene>
<dbReference type="SUPFAM" id="SSF57667">
    <property type="entry name" value="beta-beta-alpha zinc fingers"/>
    <property type="match status" value="1"/>
</dbReference>
<dbReference type="Gene3D" id="3.30.160.60">
    <property type="entry name" value="Classic Zinc Finger"/>
    <property type="match status" value="2"/>
</dbReference>
<keyword evidence="7" id="KW-1185">Reference proteome</keyword>
<sequence>MLSSISSVKVTNSYFDSNLDISPANSATFIASSPLEESLTVNAPMSPKVQPLISSLDSSQLYMDSIDDLYIEDIPCRVTQEPSLSNTGSPHAHTYYQRAASLSIINSTGGFPPPTRTRSLSMPHLKGDSRTNIMPKPAWCSSAGFLGGERTFGRNPEPLPLQSGPRDGPFFPNMLQNPAYFSPGNLFASNCNLPREMDPLLGIRNGEGRASASWQCYHIPSSKPKHVLKVKSHVCHFCFRSFTRKHDLHRHIRVHTGDKPYRCNYCSKSFARTDALKRHHRVDEQCQSAHREAQNSYQD</sequence>
<evidence type="ECO:0000256" key="2">
    <source>
        <dbReference type="ARBA" id="ARBA00022771"/>
    </source>
</evidence>
<protein>
    <recommendedName>
        <fullName evidence="5">C2H2-type domain-containing protein</fullName>
    </recommendedName>
</protein>
<organism evidence="6 7">
    <name type="scientific">Basidiobolus ranarum</name>
    <dbReference type="NCBI Taxonomy" id="34480"/>
    <lineage>
        <taxon>Eukaryota</taxon>
        <taxon>Fungi</taxon>
        <taxon>Fungi incertae sedis</taxon>
        <taxon>Zoopagomycota</taxon>
        <taxon>Entomophthoromycotina</taxon>
        <taxon>Basidiobolomycetes</taxon>
        <taxon>Basidiobolales</taxon>
        <taxon>Basidiobolaceae</taxon>
        <taxon>Basidiobolus</taxon>
    </lineage>
</organism>
<evidence type="ECO:0000313" key="7">
    <source>
        <dbReference type="Proteomes" id="UP001479436"/>
    </source>
</evidence>
<accession>A0ABR2VPF7</accession>
<evidence type="ECO:0000259" key="5">
    <source>
        <dbReference type="PROSITE" id="PS50157"/>
    </source>
</evidence>
<evidence type="ECO:0000256" key="4">
    <source>
        <dbReference type="PROSITE-ProRule" id="PRU00042"/>
    </source>
</evidence>
<keyword evidence="2 4" id="KW-0863">Zinc-finger</keyword>
<dbReference type="SMART" id="SM00355">
    <property type="entry name" value="ZnF_C2H2"/>
    <property type="match status" value="2"/>
</dbReference>
<name>A0ABR2VPF7_9FUNG</name>
<evidence type="ECO:0000256" key="1">
    <source>
        <dbReference type="ARBA" id="ARBA00022723"/>
    </source>
</evidence>
<feature type="domain" description="C2H2-type" evidence="5">
    <location>
        <begin position="233"/>
        <end position="260"/>
    </location>
</feature>